<proteinExistence type="predicted"/>
<reference evidence="2 3" key="1">
    <citation type="submission" date="2019-12" db="EMBL/GenBank/DDBJ databases">
        <title>Endophytic bacteria associated with Panax ginseng seedlings.</title>
        <authorList>
            <person name="Park J.M."/>
            <person name="Shin R."/>
            <person name="Jo S.H."/>
        </authorList>
    </citation>
    <scope>NUCLEOTIDE SEQUENCE [LARGE SCALE GENOMIC DNA]</scope>
    <source>
        <strain evidence="2 3">PgKB32</strain>
    </source>
</reference>
<dbReference type="PROSITE" id="PS50883">
    <property type="entry name" value="EAL"/>
    <property type="match status" value="1"/>
</dbReference>
<dbReference type="GO" id="GO:0071111">
    <property type="term" value="F:cyclic-guanylate-specific phosphodiesterase activity"/>
    <property type="evidence" value="ECO:0007669"/>
    <property type="project" value="InterPro"/>
</dbReference>
<dbReference type="Pfam" id="PF00563">
    <property type="entry name" value="EAL"/>
    <property type="match status" value="1"/>
</dbReference>
<sequence length="145" mass="16321">MLDTGCKSGWLALEITEGLLLDNNIAVRETLEQLNAMGLAIAIDDFGTGYSALSYLSRLPIETLKIDRSFIHDIEHNRDSAELVKAIISMAHSLRLSLIAEGVEENFQQEFLQRYGCQSAQGWLYGKPVSQEDFENLLLFQDRGR</sequence>
<dbReference type="InterPro" id="IPR001633">
    <property type="entry name" value="EAL_dom"/>
</dbReference>
<organism evidence="2 3">
    <name type="scientific">Pseudomonas frederiksbergensis</name>
    <dbReference type="NCBI Taxonomy" id="104087"/>
    <lineage>
        <taxon>Bacteria</taxon>
        <taxon>Pseudomonadati</taxon>
        <taxon>Pseudomonadota</taxon>
        <taxon>Gammaproteobacteria</taxon>
        <taxon>Pseudomonadales</taxon>
        <taxon>Pseudomonadaceae</taxon>
        <taxon>Pseudomonas</taxon>
    </lineage>
</organism>
<dbReference type="PANTHER" id="PTHR33121">
    <property type="entry name" value="CYCLIC DI-GMP PHOSPHODIESTERASE PDEF"/>
    <property type="match status" value="1"/>
</dbReference>
<comment type="caution">
    <text evidence="2">The sequence shown here is derived from an EMBL/GenBank/DDBJ whole genome shotgun (WGS) entry which is preliminary data.</text>
</comment>
<dbReference type="EMBL" id="JAAAXX010000001">
    <property type="protein sequence ID" value="KAF2394839.1"/>
    <property type="molecule type" value="Genomic_DNA"/>
</dbReference>
<dbReference type="Proteomes" id="UP000475265">
    <property type="component" value="Unassembled WGS sequence"/>
</dbReference>
<evidence type="ECO:0000259" key="1">
    <source>
        <dbReference type="PROSITE" id="PS50883"/>
    </source>
</evidence>
<dbReference type="InterPro" id="IPR050706">
    <property type="entry name" value="Cyclic-di-GMP_PDE-like"/>
</dbReference>
<protein>
    <submittedName>
        <fullName evidence="2">Putative signaling protein</fullName>
    </submittedName>
</protein>
<dbReference type="AlphaFoldDB" id="A0A6L5C1Z6"/>
<dbReference type="PANTHER" id="PTHR33121:SF70">
    <property type="entry name" value="SIGNALING PROTEIN YKOW"/>
    <property type="match status" value="1"/>
</dbReference>
<dbReference type="SUPFAM" id="SSF141868">
    <property type="entry name" value="EAL domain-like"/>
    <property type="match status" value="1"/>
</dbReference>
<dbReference type="Gene3D" id="3.20.20.450">
    <property type="entry name" value="EAL domain"/>
    <property type="match status" value="1"/>
</dbReference>
<evidence type="ECO:0000313" key="3">
    <source>
        <dbReference type="Proteomes" id="UP000475265"/>
    </source>
</evidence>
<feature type="domain" description="EAL" evidence="1">
    <location>
        <begin position="1"/>
        <end position="142"/>
    </location>
</feature>
<name>A0A6L5C1Z6_9PSED</name>
<dbReference type="SMART" id="SM00052">
    <property type="entry name" value="EAL"/>
    <property type="match status" value="1"/>
</dbReference>
<evidence type="ECO:0000313" key="2">
    <source>
        <dbReference type="EMBL" id="KAF2394839.1"/>
    </source>
</evidence>
<dbReference type="CDD" id="cd01948">
    <property type="entry name" value="EAL"/>
    <property type="match status" value="1"/>
</dbReference>
<accession>A0A6L5C1Z6</accession>
<dbReference type="InterPro" id="IPR035919">
    <property type="entry name" value="EAL_sf"/>
</dbReference>
<gene>
    <name evidence="2" type="ORF">FX983_02821</name>
</gene>